<evidence type="ECO:0000313" key="2">
    <source>
        <dbReference type="Proteomes" id="UP000179129"/>
    </source>
</evidence>
<comment type="caution">
    <text evidence="1">The sequence shown here is derived from an EMBL/GenBank/DDBJ whole genome shotgun (WGS) entry which is preliminary data.</text>
</comment>
<gene>
    <name evidence="1" type="ORF">A3F83_09000</name>
</gene>
<dbReference type="Proteomes" id="UP000179129">
    <property type="component" value="Unassembled WGS sequence"/>
</dbReference>
<evidence type="ECO:0000313" key="1">
    <source>
        <dbReference type="EMBL" id="OGG03491.1"/>
    </source>
</evidence>
<dbReference type="STRING" id="1817867.A3F83_09000"/>
<dbReference type="AlphaFoldDB" id="A0A1F5YTF4"/>
<name>A0A1F5YTF4_9BACT</name>
<reference evidence="1 2" key="1">
    <citation type="journal article" date="2016" name="Nat. Commun.">
        <title>Thousands of microbial genomes shed light on interconnected biogeochemical processes in an aquifer system.</title>
        <authorList>
            <person name="Anantharaman K."/>
            <person name="Brown C.T."/>
            <person name="Hug L.A."/>
            <person name="Sharon I."/>
            <person name="Castelle C.J."/>
            <person name="Probst A.J."/>
            <person name="Thomas B.C."/>
            <person name="Singh A."/>
            <person name="Wilkins M.J."/>
            <person name="Karaoz U."/>
            <person name="Brodie E.L."/>
            <person name="Williams K.H."/>
            <person name="Hubbard S.S."/>
            <person name="Banfield J.F."/>
        </authorList>
    </citation>
    <scope>NUCLEOTIDE SEQUENCE [LARGE SCALE GENOMIC DNA]</scope>
</reference>
<organism evidence="1 2">
    <name type="scientific">Candidatus Glassbacteria bacterium RIFCSPLOWO2_12_FULL_58_11</name>
    <dbReference type="NCBI Taxonomy" id="1817867"/>
    <lineage>
        <taxon>Bacteria</taxon>
        <taxon>Candidatus Glassiibacteriota</taxon>
    </lineage>
</organism>
<proteinExistence type="predicted"/>
<protein>
    <submittedName>
        <fullName evidence="1">Uncharacterized protein</fullName>
    </submittedName>
</protein>
<sequence length="64" mass="7350">MFENAEETKKDAFQVKVAFICGVFQLRPAEAAASGLWTLRVLQWPRGDRGRRITLAQILFLRDL</sequence>
<dbReference type="EMBL" id="MFIX01000140">
    <property type="protein sequence ID" value="OGG03491.1"/>
    <property type="molecule type" value="Genomic_DNA"/>
</dbReference>
<accession>A0A1F5YTF4</accession>